<protein>
    <submittedName>
        <fullName evidence="2">Uncharacterized protein</fullName>
    </submittedName>
</protein>
<feature type="region of interest" description="Disordered" evidence="1">
    <location>
        <begin position="1"/>
        <end position="24"/>
    </location>
</feature>
<evidence type="ECO:0000313" key="3">
    <source>
        <dbReference type="Proteomes" id="UP000199062"/>
    </source>
</evidence>
<dbReference type="AlphaFoldDB" id="A0A1I6LYQ9"/>
<dbReference type="EMBL" id="FOZK01000003">
    <property type="protein sequence ID" value="SFS08611.1"/>
    <property type="molecule type" value="Genomic_DNA"/>
</dbReference>
<sequence length="59" mass="6162">MTSNDDAPSGPGAPVRQSESGDSYVAYETEDGAFVIRDESQPEAWIRSDTVVGLSADGA</sequence>
<dbReference type="Pfam" id="PF24018">
    <property type="entry name" value="DUF7331"/>
    <property type="match status" value="1"/>
</dbReference>
<evidence type="ECO:0000313" key="2">
    <source>
        <dbReference type="EMBL" id="SFS08611.1"/>
    </source>
</evidence>
<reference evidence="2 3" key="1">
    <citation type="submission" date="2016-10" db="EMBL/GenBank/DDBJ databases">
        <authorList>
            <person name="de Groot N.N."/>
        </authorList>
    </citation>
    <scope>NUCLEOTIDE SEQUENCE [LARGE SCALE GENOMIC DNA]</scope>
    <source>
        <strain evidence="2 3">CGMCC 1.10457</strain>
    </source>
</reference>
<proteinExistence type="predicted"/>
<dbReference type="STRING" id="767519.SAMN05216559_3469"/>
<dbReference type="RefSeq" id="WP_089818013.1">
    <property type="nucleotide sequence ID" value="NZ_FOZK01000003.1"/>
</dbReference>
<accession>A0A1I6LYQ9</accession>
<name>A0A1I6LYQ9_9EURY</name>
<dbReference type="InterPro" id="IPR055755">
    <property type="entry name" value="DUF7331"/>
</dbReference>
<dbReference type="Proteomes" id="UP000199062">
    <property type="component" value="Unassembled WGS sequence"/>
</dbReference>
<keyword evidence="3" id="KW-1185">Reference proteome</keyword>
<evidence type="ECO:0000256" key="1">
    <source>
        <dbReference type="SAM" id="MobiDB-lite"/>
    </source>
</evidence>
<organism evidence="2 3">
    <name type="scientific">Halomicrobium zhouii</name>
    <dbReference type="NCBI Taxonomy" id="767519"/>
    <lineage>
        <taxon>Archaea</taxon>
        <taxon>Methanobacteriati</taxon>
        <taxon>Methanobacteriota</taxon>
        <taxon>Stenosarchaea group</taxon>
        <taxon>Halobacteria</taxon>
        <taxon>Halobacteriales</taxon>
        <taxon>Haloarculaceae</taxon>
        <taxon>Halomicrobium</taxon>
    </lineage>
</organism>
<gene>
    <name evidence="2" type="ORF">SAMN05216559_3469</name>
</gene>